<comment type="caution">
    <text evidence="3">The sequence shown here is derived from an EMBL/GenBank/DDBJ whole genome shotgun (WGS) entry which is preliminary data.</text>
</comment>
<feature type="region of interest" description="Disordered" evidence="1">
    <location>
        <begin position="148"/>
        <end position="171"/>
    </location>
</feature>
<organism evidence="3 4">
    <name type="scientific">Mycena rosella</name>
    <name type="common">Pink bonnet</name>
    <name type="synonym">Agaricus rosellus</name>
    <dbReference type="NCBI Taxonomy" id="1033263"/>
    <lineage>
        <taxon>Eukaryota</taxon>
        <taxon>Fungi</taxon>
        <taxon>Dikarya</taxon>
        <taxon>Basidiomycota</taxon>
        <taxon>Agaricomycotina</taxon>
        <taxon>Agaricomycetes</taxon>
        <taxon>Agaricomycetidae</taxon>
        <taxon>Agaricales</taxon>
        <taxon>Marasmiineae</taxon>
        <taxon>Mycenaceae</taxon>
        <taxon>Mycena</taxon>
    </lineage>
</organism>
<feature type="compositionally biased region" description="Basic and acidic residues" evidence="1">
    <location>
        <begin position="159"/>
        <end position="171"/>
    </location>
</feature>
<evidence type="ECO:0000259" key="2">
    <source>
        <dbReference type="Pfam" id="PF20231"/>
    </source>
</evidence>
<keyword evidence="4" id="KW-1185">Reference proteome</keyword>
<evidence type="ECO:0000313" key="3">
    <source>
        <dbReference type="EMBL" id="KAJ7667333.1"/>
    </source>
</evidence>
<dbReference type="Proteomes" id="UP001221757">
    <property type="component" value="Unassembled WGS sequence"/>
</dbReference>
<evidence type="ECO:0000256" key="1">
    <source>
        <dbReference type="SAM" id="MobiDB-lite"/>
    </source>
</evidence>
<sequence>MSRRFFLHNWLVNLTGRPYGFKEVDLLQEHQNFWAKGVNRSWEWLSMITVCIFTLRETMRTVQKSFQIPAYGENHTVPDMTAEIQKLADALRDEKIQEYVVNRPANDPSDSTATTPVRDLLEEGSKYADTWAAFKKFTREMRKAQNMGFVDAEEDDKLDPESEDKYFISST</sequence>
<reference evidence="3" key="1">
    <citation type="submission" date="2023-03" db="EMBL/GenBank/DDBJ databases">
        <title>Massive genome expansion in bonnet fungi (Mycena s.s.) driven by repeated elements and novel gene families across ecological guilds.</title>
        <authorList>
            <consortium name="Lawrence Berkeley National Laboratory"/>
            <person name="Harder C.B."/>
            <person name="Miyauchi S."/>
            <person name="Viragh M."/>
            <person name="Kuo A."/>
            <person name="Thoen E."/>
            <person name="Andreopoulos B."/>
            <person name="Lu D."/>
            <person name="Skrede I."/>
            <person name="Drula E."/>
            <person name="Henrissat B."/>
            <person name="Morin E."/>
            <person name="Kohler A."/>
            <person name="Barry K."/>
            <person name="LaButti K."/>
            <person name="Morin E."/>
            <person name="Salamov A."/>
            <person name="Lipzen A."/>
            <person name="Mereny Z."/>
            <person name="Hegedus B."/>
            <person name="Baldrian P."/>
            <person name="Stursova M."/>
            <person name="Weitz H."/>
            <person name="Taylor A."/>
            <person name="Grigoriev I.V."/>
            <person name="Nagy L.G."/>
            <person name="Martin F."/>
            <person name="Kauserud H."/>
        </authorList>
    </citation>
    <scope>NUCLEOTIDE SEQUENCE</scope>
    <source>
        <strain evidence="3">CBHHK067</strain>
    </source>
</reference>
<dbReference type="InterPro" id="IPR046496">
    <property type="entry name" value="DUF6589"/>
</dbReference>
<dbReference type="AlphaFoldDB" id="A0AAD7G8P3"/>
<dbReference type="Pfam" id="PF20231">
    <property type="entry name" value="DUF6589"/>
    <property type="match status" value="1"/>
</dbReference>
<dbReference type="EMBL" id="JARKIE010000202">
    <property type="protein sequence ID" value="KAJ7667333.1"/>
    <property type="molecule type" value="Genomic_DNA"/>
</dbReference>
<protein>
    <recommendedName>
        <fullName evidence="2">DUF6589 domain-containing protein</fullName>
    </recommendedName>
</protein>
<evidence type="ECO:0000313" key="4">
    <source>
        <dbReference type="Proteomes" id="UP001221757"/>
    </source>
</evidence>
<accession>A0AAD7G8P3</accession>
<proteinExistence type="predicted"/>
<feature type="domain" description="DUF6589" evidence="2">
    <location>
        <begin position="3"/>
        <end position="75"/>
    </location>
</feature>
<name>A0AAD7G8P3_MYCRO</name>
<gene>
    <name evidence="3" type="ORF">B0H17DRAFT_1142822</name>
</gene>